<feature type="compositionally biased region" description="Polar residues" evidence="1">
    <location>
        <begin position="13"/>
        <end position="24"/>
    </location>
</feature>
<feature type="region of interest" description="Disordered" evidence="1">
    <location>
        <begin position="1"/>
        <end position="44"/>
    </location>
</feature>
<gene>
    <name evidence="2" type="ORF">BCR44DRAFT_1174695</name>
</gene>
<evidence type="ECO:0000313" key="2">
    <source>
        <dbReference type="EMBL" id="ORZ40452.1"/>
    </source>
</evidence>
<comment type="caution">
    <text evidence="2">The sequence shown here is derived from an EMBL/GenBank/DDBJ whole genome shotgun (WGS) entry which is preliminary data.</text>
</comment>
<name>A0A1Y2I4P7_9FUNG</name>
<reference evidence="2 3" key="1">
    <citation type="submission" date="2016-07" db="EMBL/GenBank/DDBJ databases">
        <title>Pervasive Adenine N6-methylation of Active Genes in Fungi.</title>
        <authorList>
            <consortium name="DOE Joint Genome Institute"/>
            <person name="Mondo S.J."/>
            <person name="Dannebaum R.O."/>
            <person name="Kuo R.C."/>
            <person name="Labutti K."/>
            <person name="Haridas S."/>
            <person name="Kuo A."/>
            <person name="Salamov A."/>
            <person name="Ahrendt S.R."/>
            <person name="Lipzen A."/>
            <person name="Sullivan W."/>
            <person name="Andreopoulos W.B."/>
            <person name="Clum A."/>
            <person name="Lindquist E."/>
            <person name="Daum C."/>
            <person name="Ramamoorthy G.K."/>
            <person name="Gryganskyi A."/>
            <person name="Culley D."/>
            <person name="Magnuson J.K."/>
            <person name="James T.Y."/>
            <person name="O'Malley M.A."/>
            <person name="Stajich J.E."/>
            <person name="Spatafora J.W."/>
            <person name="Visel A."/>
            <person name="Grigoriev I.V."/>
        </authorList>
    </citation>
    <scope>NUCLEOTIDE SEQUENCE [LARGE SCALE GENOMIC DNA]</scope>
    <source>
        <strain evidence="2 3">PL171</strain>
    </source>
</reference>
<sequence>MAPLSALRRTMHDSLTLNSPSRSPSVRKGLAHGGGAAGSRRTSSSIETMRPLIFKKQQSLPTILPSSSKLLNLIVYQDDLGTCVHPPFPRIHKCNPIDANHRERKYLSICPTTLAQPPIPSPRHAPTPANISYMYPSAGISQAHLAALFSCPPLEPANTLTNPVVRRSAKSTTQLRNEYVHAIPATSRATLHRSDTFPLGHAAQCTGGGSRRSLPAYMPMTAQERSEGLHG</sequence>
<evidence type="ECO:0000256" key="1">
    <source>
        <dbReference type="SAM" id="MobiDB-lite"/>
    </source>
</evidence>
<organism evidence="2 3">
    <name type="scientific">Catenaria anguillulae PL171</name>
    <dbReference type="NCBI Taxonomy" id="765915"/>
    <lineage>
        <taxon>Eukaryota</taxon>
        <taxon>Fungi</taxon>
        <taxon>Fungi incertae sedis</taxon>
        <taxon>Blastocladiomycota</taxon>
        <taxon>Blastocladiomycetes</taxon>
        <taxon>Blastocladiales</taxon>
        <taxon>Catenariaceae</taxon>
        <taxon>Catenaria</taxon>
    </lineage>
</organism>
<dbReference type="EMBL" id="MCFL01000003">
    <property type="protein sequence ID" value="ORZ40452.1"/>
    <property type="molecule type" value="Genomic_DNA"/>
</dbReference>
<protein>
    <submittedName>
        <fullName evidence="2">Uncharacterized protein</fullName>
    </submittedName>
</protein>
<dbReference type="Proteomes" id="UP000193411">
    <property type="component" value="Unassembled WGS sequence"/>
</dbReference>
<keyword evidence="3" id="KW-1185">Reference proteome</keyword>
<dbReference type="AlphaFoldDB" id="A0A1Y2I4P7"/>
<evidence type="ECO:0000313" key="3">
    <source>
        <dbReference type="Proteomes" id="UP000193411"/>
    </source>
</evidence>
<proteinExistence type="predicted"/>
<accession>A0A1Y2I4P7</accession>